<organism evidence="2 3">
    <name type="scientific">Saccharothrix lopnurensis</name>
    <dbReference type="NCBI Taxonomy" id="1670621"/>
    <lineage>
        <taxon>Bacteria</taxon>
        <taxon>Bacillati</taxon>
        <taxon>Actinomycetota</taxon>
        <taxon>Actinomycetes</taxon>
        <taxon>Pseudonocardiales</taxon>
        <taxon>Pseudonocardiaceae</taxon>
        <taxon>Saccharothrix</taxon>
    </lineage>
</organism>
<protein>
    <submittedName>
        <fullName evidence="2">Uncharacterized protein</fullName>
    </submittedName>
</protein>
<accession>A0ABW1PC16</accession>
<sequence length="69" mass="7190">MDPDEVRAFPAGRRVVTVATIGPNGDGPTRCRSRTSRVGPGQAVARVIATPDRVLADTHLAISALLADP</sequence>
<evidence type="ECO:0000313" key="2">
    <source>
        <dbReference type="EMBL" id="MFC6092327.1"/>
    </source>
</evidence>
<dbReference type="RefSeq" id="WP_380638619.1">
    <property type="nucleotide sequence ID" value="NZ_JBHSQO010000027.1"/>
</dbReference>
<proteinExistence type="predicted"/>
<gene>
    <name evidence="2" type="ORF">ACFP3R_23910</name>
</gene>
<dbReference type="Proteomes" id="UP001596220">
    <property type="component" value="Unassembled WGS sequence"/>
</dbReference>
<keyword evidence="3" id="KW-1185">Reference proteome</keyword>
<dbReference type="EMBL" id="JBHSQO010000027">
    <property type="protein sequence ID" value="MFC6092327.1"/>
    <property type="molecule type" value="Genomic_DNA"/>
</dbReference>
<evidence type="ECO:0000256" key="1">
    <source>
        <dbReference type="SAM" id="MobiDB-lite"/>
    </source>
</evidence>
<comment type="caution">
    <text evidence="2">The sequence shown here is derived from an EMBL/GenBank/DDBJ whole genome shotgun (WGS) entry which is preliminary data.</text>
</comment>
<name>A0ABW1PC16_9PSEU</name>
<evidence type="ECO:0000313" key="3">
    <source>
        <dbReference type="Proteomes" id="UP001596220"/>
    </source>
</evidence>
<reference evidence="3" key="1">
    <citation type="journal article" date="2019" name="Int. J. Syst. Evol. Microbiol.">
        <title>The Global Catalogue of Microorganisms (GCM) 10K type strain sequencing project: providing services to taxonomists for standard genome sequencing and annotation.</title>
        <authorList>
            <consortium name="The Broad Institute Genomics Platform"/>
            <consortium name="The Broad Institute Genome Sequencing Center for Infectious Disease"/>
            <person name="Wu L."/>
            <person name="Ma J."/>
        </authorList>
    </citation>
    <scope>NUCLEOTIDE SEQUENCE [LARGE SCALE GENOMIC DNA]</scope>
    <source>
        <strain evidence="3">CGMCC 4.7246</strain>
    </source>
</reference>
<feature type="region of interest" description="Disordered" evidence="1">
    <location>
        <begin position="19"/>
        <end position="38"/>
    </location>
</feature>